<dbReference type="AlphaFoldDB" id="A0A433PL61"/>
<sequence length="267" mass="29475">MNFARSKPVVSASLSSFATTRRFFNSNSKVMAQLRRERVTPCSLHFGCEQWTHLIRFEAPDGKVYNGQPVFQDAAEITTATVQTGLTAHIIDGDAFGPSSLTDKIVPVKKLLAPFIPNMYRCIGLNYRRHAEETKKPIPQNPILFIKPSTSVQNPFDPIYVPAIATNNQVDYESELAVVIGKPAKDVSKEEALDYVAGYTICNDVSARKWQGINLGSGQWCFSKGFDTFAPLGPMLVSPKVITDPNNLRIGIKVNGTIMQDSNTSDM</sequence>
<dbReference type="Pfam" id="PF01557">
    <property type="entry name" value="FAA_hydrolase"/>
    <property type="match status" value="1"/>
</dbReference>
<evidence type="ECO:0000256" key="1">
    <source>
        <dbReference type="ARBA" id="ARBA00010211"/>
    </source>
</evidence>
<proteinExistence type="inferred from homology"/>
<evidence type="ECO:0000313" key="4">
    <source>
        <dbReference type="EMBL" id="RUS18242.1"/>
    </source>
</evidence>
<dbReference type="Proteomes" id="UP000274822">
    <property type="component" value="Unassembled WGS sequence"/>
</dbReference>
<protein>
    <submittedName>
        <fullName evidence="4">Fumarylacetoacetate hydrolase family protein</fullName>
    </submittedName>
</protein>
<dbReference type="GO" id="GO:0046872">
    <property type="term" value="F:metal ion binding"/>
    <property type="evidence" value="ECO:0007669"/>
    <property type="project" value="UniProtKB-KW"/>
</dbReference>
<dbReference type="PANTHER" id="PTHR11820">
    <property type="entry name" value="ACYLPYRUVASE"/>
    <property type="match status" value="1"/>
</dbReference>
<evidence type="ECO:0000259" key="3">
    <source>
        <dbReference type="Pfam" id="PF01557"/>
    </source>
</evidence>
<name>A0A433PL61_9FUNG</name>
<evidence type="ECO:0000313" key="5">
    <source>
        <dbReference type="Proteomes" id="UP000274822"/>
    </source>
</evidence>
<dbReference type="GO" id="GO:0016787">
    <property type="term" value="F:hydrolase activity"/>
    <property type="evidence" value="ECO:0007669"/>
    <property type="project" value="UniProtKB-KW"/>
</dbReference>
<evidence type="ECO:0000256" key="2">
    <source>
        <dbReference type="ARBA" id="ARBA00022723"/>
    </source>
</evidence>
<accession>A0A433PL61</accession>
<organism evidence="4 5">
    <name type="scientific">Jimgerdemannia flammicorona</name>
    <dbReference type="NCBI Taxonomy" id="994334"/>
    <lineage>
        <taxon>Eukaryota</taxon>
        <taxon>Fungi</taxon>
        <taxon>Fungi incertae sedis</taxon>
        <taxon>Mucoromycota</taxon>
        <taxon>Mucoromycotina</taxon>
        <taxon>Endogonomycetes</taxon>
        <taxon>Endogonales</taxon>
        <taxon>Endogonaceae</taxon>
        <taxon>Jimgerdemannia</taxon>
    </lineage>
</organism>
<dbReference type="SUPFAM" id="SSF56529">
    <property type="entry name" value="FAH"/>
    <property type="match status" value="1"/>
</dbReference>
<feature type="non-terminal residue" evidence="4">
    <location>
        <position position="267"/>
    </location>
</feature>
<dbReference type="InterPro" id="IPR011234">
    <property type="entry name" value="Fumarylacetoacetase-like_C"/>
</dbReference>
<dbReference type="EMBL" id="RBNJ01022441">
    <property type="protein sequence ID" value="RUS18242.1"/>
    <property type="molecule type" value="Genomic_DNA"/>
</dbReference>
<keyword evidence="4" id="KW-0378">Hydrolase</keyword>
<comment type="caution">
    <text evidence="4">The sequence shown here is derived from an EMBL/GenBank/DDBJ whole genome shotgun (WGS) entry which is preliminary data.</text>
</comment>
<reference evidence="4 5" key="1">
    <citation type="journal article" date="2018" name="New Phytol.">
        <title>Phylogenomics of Endogonaceae and evolution of mycorrhizas within Mucoromycota.</title>
        <authorList>
            <person name="Chang Y."/>
            <person name="Desiro A."/>
            <person name="Na H."/>
            <person name="Sandor L."/>
            <person name="Lipzen A."/>
            <person name="Clum A."/>
            <person name="Barry K."/>
            <person name="Grigoriev I.V."/>
            <person name="Martin F.M."/>
            <person name="Stajich J.E."/>
            <person name="Smith M.E."/>
            <person name="Bonito G."/>
            <person name="Spatafora J.W."/>
        </authorList>
    </citation>
    <scope>NUCLEOTIDE SEQUENCE [LARGE SCALE GENOMIC DNA]</scope>
    <source>
        <strain evidence="4 5">AD002</strain>
    </source>
</reference>
<keyword evidence="2" id="KW-0479">Metal-binding</keyword>
<dbReference type="PANTHER" id="PTHR11820:SF112">
    <property type="entry name" value="FUMARYLACETOACETATE HYDROLASE FAMILY PROTEIN (AFU_ORTHOLOGUE AFUA_1G02370)-RELATED"/>
    <property type="match status" value="1"/>
</dbReference>
<comment type="similarity">
    <text evidence="1">Belongs to the FAH family.</text>
</comment>
<keyword evidence="5" id="KW-1185">Reference proteome</keyword>
<gene>
    <name evidence="4" type="ORF">BC938DRAFT_476046</name>
</gene>
<dbReference type="Gene3D" id="3.90.850.10">
    <property type="entry name" value="Fumarylacetoacetase-like, C-terminal domain"/>
    <property type="match status" value="1"/>
</dbReference>
<dbReference type="InterPro" id="IPR036663">
    <property type="entry name" value="Fumarylacetoacetase_C_sf"/>
</dbReference>
<feature type="domain" description="Fumarylacetoacetase-like C-terminal" evidence="3">
    <location>
        <begin position="122"/>
        <end position="267"/>
    </location>
</feature>